<organism evidence="1 2">
    <name type="scientific">Opisthorchis viverrini</name>
    <name type="common">Southeast Asian liver fluke</name>
    <dbReference type="NCBI Taxonomy" id="6198"/>
    <lineage>
        <taxon>Eukaryota</taxon>
        <taxon>Metazoa</taxon>
        <taxon>Spiralia</taxon>
        <taxon>Lophotrochozoa</taxon>
        <taxon>Platyhelminthes</taxon>
        <taxon>Trematoda</taxon>
        <taxon>Digenea</taxon>
        <taxon>Opisthorchiida</taxon>
        <taxon>Opisthorchiata</taxon>
        <taxon>Opisthorchiidae</taxon>
        <taxon>Opisthorchis</taxon>
    </lineage>
</organism>
<sequence>MDDRDYDFQLSTLVYSKVPPYMIRSSSIQIKKKAIMVNPIAIFGESTENVFNENYFVVFDEAKLPSAGWASSSEWTDRLNKSFYVGEYLFGIKSWQITNTAALQTTFDISKNLKPVLVSVIPVTVRMSNEEPSLDELSDAFKAANWKISKDGQVKVGMRATLDLIEENLIYGRVFDAESGKVQEVTAQFTMRGLSLQSADLEGIKVVKCEEHLNAYSLKASFEFFIPVGSQRLPAKNLPKAHSTEYANIIEFSEIFLREDLLRELQLHTAVLAVHVSDLVVSDSHIMACGSVNFNTIELLNIQTDLDQDDLVGSFNDKFEGEKILKLQ</sequence>
<evidence type="ECO:0000313" key="1">
    <source>
        <dbReference type="EMBL" id="KER20509.1"/>
    </source>
</evidence>
<evidence type="ECO:0000313" key="2">
    <source>
        <dbReference type="Proteomes" id="UP000054324"/>
    </source>
</evidence>
<dbReference type="OrthoDB" id="10338528at2759"/>
<dbReference type="Proteomes" id="UP000054324">
    <property type="component" value="Unassembled WGS sequence"/>
</dbReference>
<dbReference type="AlphaFoldDB" id="A0A074ZZA3"/>
<protein>
    <submittedName>
        <fullName evidence="1">Uncharacterized protein</fullName>
    </submittedName>
</protein>
<name>A0A074ZZA3_OPIVI</name>
<dbReference type="RefSeq" id="XP_009175745.1">
    <property type="nucleotide sequence ID" value="XM_009177481.1"/>
</dbReference>
<accession>A0A074ZZA3</accession>
<gene>
    <name evidence="1" type="ORF">T265_15303</name>
</gene>
<feature type="non-terminal residue" evidence="1">
    <location>
        <position position="328"/>
    </location>
</feature>
<reference evidence="1 2" key="1">
    <citation type="submission" date="2013-11" db="EMBL/GenBank/DDBJ databases">
        <title>Opisthorchis viverrini - life in the bile duct.</title>
        <authorList>
            <person name="Young N.D."/>
            <person name="Nagarajan N."/>
            <person name="Lin S.J."/>
            <person name="Korhonen P.K."/>
            <person name="Jex A.R."/>
            <person name="Hall R.S."/>
            <person name="Safavi-Hemami H."/>
            <person name="Kaewkong W."/>
            <person name="Bertrand D."/>
            <person name="Gao S."/>
            <person name="Seet Q."/>
            <person name="Wongkham S."/>
            <person name="Teh B.T."/>
            <person name="Wongkham C."/>
            <person name="Intapan P.M."/>
            <person name="Maleewong W."/>
            <person name="Yang X."/>
            <person name="Hu M."/>
            <person name="Wang Z."/>
            <person name="Hofmann A."/>
            <person name="Sternberg P.W."/>
            <person name="Tan P."/>
            <person name="Wang J."/>
            <person name="Gasser R.B."/>
        </authorList>
    </citation>
    <scope>NUCLEOTIDE SEQUENCE [LARGE SCALE GENOMIC DNA]</scope>
</reference>
<keyword evidence="2" id="KW-1185">Reference proteome</keyword>
<dbReference type="GeneID" id="20329468"/>
<proteinExistence type="predicted"/>
<dbReference type="CTD" id="20329468"/>
<dbReference type="KEGG" id="ovi:T265_15303"/>
<dbReference type="EMBL" id="KL597049">
    <property type="protein sequence ID" value="KER20509.1"/>
    <property type="molecule type" value="Genomic_DNA"/>
</dbReference>